<dbReference type="Proteomes" id="UP001497482">
    <property type="component" value="Chromosome 19"/>
</dbReference>
<organism evidence="4 5">
    <name type="scientific">Knipowitschia caucasica</name>
    <name type="common">Caucasian dwarf goby</name>
    <name type="synonym">Pomatoschistus caucasicus</name>
    <dbReference type="NCBI Taxonomy" id="637954"/>
    <lineage>
        <taxon>Eukaryota</taxon>
        <taxon>Metazoa</taxon>
        <taxon>Chordata</taxon>
        <taxon>Craniata</taxon>
        <taxon>Vertebrata</taxon>
        <taxon>Euteleostomi</taxon>
        <taxon>Actinopterygii</taxon>
        <taxon>Neopterygii</taxon>
        <taxon>Teleostei</taxon>
        <taxon>Neoteleostei</taxon>
        <taxon>Acanthomorphata</taxon>
        <taxon>Gobiaria</taxon>
        <taxon>Gobiiformes</taxon>
        <taxon>Gobioidei</taxon>
        <taxon>Gobiidae</taxon>
        <taxon>Gobiinae</taxon>
        <taxon>Knipowitschia</taxon>
    </lineage>
</organism>
<proteinExistence type="inferred from homology"/>
<dbReference type="EMBL" id="OZ035841">
    <property type="protein sequence ID" value="CAL1590372.1"/>
    <property type="molecule type" value="Genomic_DNA"/>
</dbReference>
<comment type="similarity">
    <text evidence="1 2">Belongs to the heparin-binding growth factors family.</text>
</comment>
<feature type="chain" id="PRO_5043085224" description="Fibroblast growth factor" evidence="2">
    <location>
        <begin position="24"/>
        <end position="212"/>
    </location>
</feature>
<feature type="signal peptide" evidence="2">
    <location>
        <begin position="1"/>
        <end position="23"/>
    </location>
</feature>
<keyword evidence="5" id="KW-1185">Reference proteome</keyword>
<gene>
    <name evidence="4" type="ORF">KC01_LOCUS19887</name>
</gene>
<feature type="region of interest" description="Disordered" evidence="3">
    <location>
        <begin position="164"/>
        <end position="186"/>
    </location>
</feature>
<accession>A0AAV2KKH0</accession>
<evidence type="ECO:0000256" key="3">
    <source>
        <dbReference type="SAM" id="MobiDB-lite"/>
    </source>
</evidence>
<dbReference type="SUPFAM" id="SSF50353">
    <property type="entry name" value="Cytokine"/>
    <property type="match status" value="1"/>
</dbReference>
<dbReference type="PRINTS" id="PR00263">
    <property type="entry name" value="HBGFFGF"/>
</dbReference>
<evidence type="ECO:0000256" key="2">
    <source>
        <dbReference type="RuleBase" id="RU049442"/>
    </source>
</evidence>
<dbReference type="SMART" id="SM00442">
    <property type="entry name" value="FGF"/>
    <property type="match status" value="1"/>
</dbReference>
<sequence>MLCESVALLPLLCLLLSPEEGLGAPVGGPGAEALGWTEVVRHRHLFAARSGLYLTISSKGRVRGSEGQSPDSLLEMTPVSSGCVALRGVTSELFLCLQQDATVYTSVWFSPECVFVEQLQEDGYSVYSSLRHGTLLTLTRPRDRGAPPHARFLPRVSSVEARPWLLPSDTPHPLPSDTPRPLRSDTPPVELDLLDAFKNLSPIIHSPSFHQR</sequence>
<dbReference type="InterPro" id="IPR002209">
    <property type="entry name" value="Fibroblast_GF_fam"/>
</dbReference>
<dbReference type="AlphaFoldDB" id="A0AAV2KKH0"/>
<name>A0AAV2KKH0_KNICA</name>
<dbReference type="Gene3D" id="2.80.10.50">
    <property type="match status" value="1"/>
</dbReference>
<evidence type="ECO:0000256" key="1">
    <source>
        <dbReference type="ARBA" id="ARBA00007936"/>
    </source>
</evidence>
<dbReference type="PRINTS" id="PR00262">
    <property type="entry name" value="IL1HBGF"/>
</dbReference>
<protein>
    <recommendedName>
        <fullName evidence="2">Fibroblast growth factor</fullName>
        <shortName evidence="2">FGF</shortName>
    </recommendedName>
</protein>
<evidence type="ECO:0000313" key="5">
    <source>
        <dbReference type="Proteomes" id="UP001497482"/>
    </source>
</evidence>
<keyword evidence="2" id="KW-0732">Signal</keyword>
<evidence type="ECO:0000313" key="4">
    <source>
        <dbReference type="EMBL" id="CAL1590372.1"/>
    </source>
</evidence>
<dbReference type="PANTHER" id="PTHR11486">
    <property type="entry name" value="FIBROBLAST GROWTH FACTOR"/>
    <property type="match status" value="1"/>
</dbReference>
<dbReference type="InterPro" id="IPR008996">
    <property type="entry name" value="IL1/FGF"/>
</dbReference>
<dbReference type="Pfam" id="PF00167">
    <property type="entry name" value="FGF"/>
    <property type="match status" value="1"/>
</dbReference>
<reference evidence="4 5" key="1">
    <citation type="submission" date="2024-04" db="EMBL/GenBank/DDBJ databases">
        <authorList>
            <person name="Waldvogel A.-M."/>
            <person name="Schoenle A."/>
        </authorList>
    </citation>
    <scope>NUCLEOTIDE SEQUENCE [LARGE SCALE GENOMIC DNA]</scope>
</reference>
<dbReference type="GO" id="GO:0008083">
    <property type="term" value="F:growth factor activity"/>
    <property type="evidence" value="ECO:0007669"/>
    <property type="project" value="InterPro"/>
</dbReference>